<dbReference type="AlphaFoldDB" id="A0A1E3PCA4"/>
<organism evidence="3 4">
    <name type="scientific">Nadsonia fulvescens var. elongata DSM 6958</name>
    <dbReference type="NCBI Taxonomy" id="857566"/>
    <lineage>
        <taxon>Eukaryota</taxon>
        <taxon>Fungi</taxon>
        <taxon>Dikarya</taxon>
        <taxon>Ascomycota</taxon>
        <taxon>Saccharomycotina</taxon>
        <taxon>Dipodascomycetes</taxon>
        <taxon>Dipodascales</taxon>
        <taxon>Dipodascales incertae sedis</taxon>
        <taxon>Nadsonia</taxon>
    </lineage>
</organism>
<dbReference type="EMBL" id="KV454416">
    <property type="protein sequence ID" value="ODQ63053.1"/>
    <property type="molecule type" value="Genomic_DNA"/>
</dbReference>
<evidence type="ECO:0000256" key="1">
    <source>
        <dbReference type="SAM" id="Coils"/>
    </source>
</evidence>
<feature type="compositionally biased region" description="Basic and acidic residues" evidence="2">
    <location>
        <begin position="242"/>
        <end position="251"/>
    </location>
</feature>
<reference evidence="3 4" key="1">
    <citation type="journal article" date="2016" name="Proc. Natl. Acad. Sci. U.S.A.">
        <title>Comparative genomics of biotechnologically important yeasts.</title>
        <authorList>
            <person name="Riley R."/>
            <person name="Haridas S."/>
            <person name="Wolfe K.H."/>
            <person name="Lopes M.R."/>
            <person name="Hittinger C.T."/>
            <person name="Goeker M."/>
            <person name="Salamov A.A."/>
            <person name="Wisecaver J.H."/>
            <person name="Long T.M."/>
            <person name="Calvey C.H."/>
            <person name="Aerts A.L."/>
            <person name="Barry K.W."/>
            <person name="Choi C."/>
            <person name="Clum A."/>
            <person name="Coughlan A.Y."/>
            <person name="Deshpande S."/>
            <person name="Douglass A.P."/>
            <person name="Hanson S.J."/>
            <person name="Klenk H.-P."/>
            <person name="LaButti K.M."/>
            <person name="Lapidus A."/>
            <person name="Lindquist E.A."/>
            <person name="Lipzen A.M."/>
            <person name="Meier-Kolthoff J.P."/>
            <person name="Ohm R.A."/>
            <person name="Otillar R.P."/>
            <person name="Pangilinan J.L."/>
            <person name="Peng Y."/>
            <person name="Rokas A."/>
            <person name="Rosa C.A."/>
            <person name="Scheuner C."/>
            <person name="Sibirny A.A."/>
            <person name="Slot J.C."/>
            <person name="Stielow J.B."/>
            <person name="Sun H."/>
            <person name="Kurtzman C.P."/>
            <person name="Blackwell M."/>
            <person name="Grigoriev I.V."/>
            <person name="Jeffries T.W."/>
        </authorList>
    </citation>
    <scope>NUCLEOTIDE SEQUENCE [LARGE SCALE GENOMIC DNA]</scope>
    <source>
        <strain evidence="3 4">DSM 6958</strain>
    </source>
</reference>
<keyword evidence="4" id="KW-1185">Reference proteome</keyword>
<feature type="region of interest" description="Disordered" evidence="2">
    <location>
        <begin position="220"/>
        <end position="251"/>
    </location>
</feature>
<protein>
    <submittedName>
        <fullName evidence="3">Uncharacterized protein</fullName>
    </submittedName>
</protein>
<evidence type="ECO:0000313" key="3">
    <source>
        <dbReference type="EMBL" id="ODQ63053.1"/>
    </source>
</evidence>
<name>A0A1E3PCA4_9ASCO</name>
<sequence length="251" mass="28641">MDPFANPSEVYSEDDPIQDLGAMVRAMFQQWNLVPEEEAMIIRVVKILLSSVQQVEDVWTNDITLRLQNRFGGNSLVFVSNFIQKMLVDQDTDQSQIIECNSIMSIPFENTTDSENLTPQKSIFQLKRQISEHQMDLKSKLTRVIKLVDNEEKNFQNIENLKNNLRGLQTMFTDLAGKLAQCPQLEPNLEESEIEALGEDRDQVLSVSDLTQSLELASLSQPEPKVKKRRSFLTVLKGQKSKSHETNADQV</sequence>
<keyword evidence="1" id="KW-0175">Coiled coil</keyword>
<accession>A0A1E3PCA4</accession>
<evidence type="ECO:0000313" key="4">
    <source>
        <dbReference type="Proteomes" id="UP000095009"/>
    </source>
</evidence>
<feature type="coiled-coil region" evidence="1">
    <location>
        <begin position="148"/>
        <end position="178"/>
    </location>
</feature>
<dbReference type="Proteomes" id="UP000095009">
    <property type="component" value="Unassembled WGS sequence"/>
</dbReference>
<gene>
    <name evidence="3" type="ORF">NADFUDRAFT_53703</name>
</gene>
<evidence type="ECO:0000256" key="2">
    <source>
        <dbReference type="SAM" id="MobiDB-lite"/>
    </source>
</evidence>
<proteinExistence type="predicted"/>